<accession>A0A387B8L3</accession>
<keyword evidence="4" id="KW-0812">Transmembrane</keyword>
<comment type="similarity">
    <text evidence="2">Belongs to the UPF0177 family.</text>
</comment>
<keyword evidence="6" id="KW-0645">Protease</keyword>
<protein>
    <submittedName>
        <fullName evidence="6">CPBP family intramembrane metalloprotease</fullName>
    </submittedName>
</protein>
<organism evidence="6 7">
    <name type="scientific">Lactococcus allomyrinae</name>
    <dbReference type="NCBI Taxonomy" id="2419773"/>
    <lineage>
        <taxon>Bacteria</taxon>
        <taxon>Bacillati</taxon>
        <taxon>Bacillota</taxon>
        <taxon>Bacilli</taxon>
        <taxon>Lactobacillales</taxon>
        <taxon>Streptococcaceae</taxon>
        <taxon>Lactococcus</taxon>
    </lineage>
</organism>
<keyword evidence="7" id="KW-1185">Reference proteome</keyword>
<feature type="transmembrane region" description="Helical" evidence="4">
    <location>
        <begin position="190"/>
        <end position="210"/>
    </location>
</feature>
<keyword evidence="4" id="KW-0472">Membrane</keyword>
<feature type="transmembrane region" description="Helical" evidence="4">
    <location>
        <begin position="315"/>
        <end position="334"/>
    </location>
</feature>
<dbReference type="RefSeq" id="WP_120771543.1">
    <property type="nucleotide sequence ID" value="NZ_CP032627.1"/>
</dbReference>
<evidence type="ECO:0000259" key="5">
    <source>
        <dbReference type="Pfam" id="PF02517"/>
    </source>
</evidence>
<dbReference type="Pfam" id="PF02517">
    <property type="entry name" value="Rce1-like"/>
    <property type="match status" value="1"/>
</dbReference>
<feature type="transmembrane region" description="Helical" evidence="4">
    <location>
        <begin position="102"/>
        <end position="125"/>
    </location>
</feature>
<keyword evidence="3" id="KW-1003">Cell membrane</keyword>
<evidence type="ECO:0000256" key="1">
    <source>
        <dbReference type="ARBA" id="ARBA00004651"/>
    </source>
</evidence>
<dbReference type="GO" id="GO:0080120">
    <property type="term" value="P:CAAX-box protein maturation"/>
    <property type="evidence" value="ECO:0007669"/>
    <property type="project" value="UniProtKB-ARBA"/>
</dbReference>
<feature type="transmembrane region" description="Helical" evidence="4">
    <location>
        <begin position="77"/>
        <end position="96"/>
    </location>
</feature>
<dbReference type="GO" id="GO:0006508">
    <property type="term" value="P:proteolysis"/>
    <property type="evidence" value="ECO:0007669"/>
    <property type="project" value="UniProtKB-KW"/>
</dbReference>
<feature type="domain" description="CAAX prenyl protease 2/Lysostaphin resistance protein A-like" evidence="5">
    <location>
        <begin position="103"/>
        <end position="200"/>
    </location>
</feature>
<feature type="transmembrane region" description="Helical" evidence="4">
    <location>
        <begin position="34"/>
        <end position="57"/>
    </location>
</feature>
<keyword evidence="6" id="KW-0482">Metalloprotease</keyword>
<dbReference type="OrthoDB" id="2311705at2"/>
<dbReference type="Proteomes" id="UP000269374">
    <property type="component" value="Chromosome"/>
</dbReference>
<name>A0A387B8L3_9LACT</name>
<dbReference type="EMBL" id="CP032627">
    <property type="protein sequence ID" value="AYG00155.1"/>
    <property type="molecule type" value="Genomic_DNA"/>
</dbReference>
<dbReference type="InterPro" id="IPR003675">
    <property type="entry name" value="Rce1/LyrA-like_dom"/>
</dbReference>
<feature type="transmembrane region" description="Helical" evidence="4">
    <location>
        <begin position="341"/>
        <end position="360"/>
    </location>
</feature>
<dbReference type="KEGG" id="lact:D7I46_03080"/>
<dbReference type="PANTHER" id="PTHR39430">
    <property type="entry name" value="MEMBRANE-ASSOCIATED PROTEASE-RELATED"/>
    <property type="match status" value="1"/>
</dbReference>
<gene>
    <name evidence="6" type="ORF">D7I46_03080</name>
</gene>
<dbReference type="GO" id="GO:0005886">
    <property type="term" value="C:plasma membrane"/>
    <property type="evidence" value="ECO:0007669"/>
    <property type="project" value="UniProtKB-SubCell"/>
</dbReference>
<dbReference type="AlphaFoldDB" id="A0A387B8L3"/>
<evidence type="ECO:0000313" key="6">
    <source>
        <dbReference type="EMBL" id="AYG00155.1"/>
    </source>
</evidence>
<feature type="transmembrane region" description="Helical" evidence="4">
    <location>
        <begin position="216"/>
        <end position="236"/>
    </location>
</feature>
<proteinExistence type="inferred from homology"/>
<dbReference type="PANTHER" id="PTHR39430:SF1">
    <property type="entry name" value="PROTEASE"/>
    <property type="match status" value="1"/>
</dbReference>
<evidence type="ECO:0000313" key="7">
    <source>
        <dbReference type="Proteomes" id="UP000269374"/>
    </source>
</evidence>
<dbReference type="GO" id="GO:0004175">
    <property type="term" value="F:endopeptidase activity"/>
    <property type="evidence" value="ECO:0007669"/>
    <property type="project" value="UniProtKB-ARBA"/>
</dbReference>
<feature type="transmembrane region" description="Helical" evidence="4">
    <location>
        <begin position="137"/>
        <end position="158"/>
    </location>
</feature>
<reference evidence="6 7" key="1">
    <citation type="submission" date="2018-09" db="EMBL/GenBank/DDBJ databases">
        <title>Genome sequencing of strain 1JSPR-7.</title>
        <authorList>
            <person name="Heo J."/>
            <person name="Kim S.-J."/>
            <person name="Kwon S.-W."/>
        </authorList>
    </citation>
    <scope>NUCLEOTIDE SEQUENCE [LARGE SCALE GENOMIC DNA]</scope>
    <source>
        <strain evidence="6 7">1JSPR-7</strain>
    </source>
</reference>
<feature type="transmembrane region" description="Helical" evidence="4">
    <location>
        <begin position="7"/>
        <end position="28"/>
    </location>
</feature>
<sequence>MKKIISILVVEILYLTAFHFIIDFLQLGEMIKHFGAYSITAQIFLEEIPIIVLMLFLNHFIWKQKIIFKKYPLGKGLGVSFYTILMFCVAIGAGIYRQVGLGIFIALFVGAIFIGLAEEFVFRGLILGHLISKGKSLLFSMTVSSILFACLHLVNIFHQPLLNTFLQVLYVFPLGMFLAAIYIKTNNLMFAIFLHAMQDFAALVFTGGVSSQVTSLSAVLMDYALYLTLALIILYADSQQIANFKAFLKNIPAQLGDRSLPALAKNKILRSVLLVVALIFGIITNFWYVFAITSNVQRTLAAGKNHAVATQGNQVLGFTLLLSILFYLVVMTFFDYRKSNFCWLLIPVVGGPVFVIIALTKSVRPKFDQKVKRGNHQMIR</sequence>
<evidence type="ECO:0000256" key="4">
    <source>
        <dbReference type="SAM" id="Phobius"/>
    </source>
</evidence>
<evidence type="ECO:0000256" key="3">
    <source>
        <dbReference type="ARBA" id="ARBA00022475"/>
    </source>
</evidence>
<comment type="subcellular location">
    <subcellularLocation>
        <location evidence="1">Cell membrane</location>
        <topology evidence="1">Multi-pass membrane protein</topology>
    </subcellularLocation>
</comment>
<feature type="transmembrane region" description="Helical" evidence="4">
    <location>
        <begin position="268"/>
        <end position="290"/>
    </location>
</feature>
<evidence type="ECO:0000256" key="2">
    <source>
        <dbReference type="ARBA" id="ARBA00009067"/>
    </source>
</evidence>
<keyword evidence="4" id="KW-1133">Transmembrane helix</keyword>
<dbReference type="GO" id="GO:0008237">
    <property type="term" value="F:metallopeptidase activity"/>
    <property type="evidence" value="ECO:0007669"/>
    <property type="project" value="UniProtKB-KW"/>
</dbReference>
<feature type="transmembrane region" description="Helical" evidence="4">
    <location>
        <begin position="164"/>
        <end position="183"/>
    </location>
</feature>
<keyword evidence="6" id="KW-0378">Hydrolase</keyword>